<evidence type="ECO:0000313" key="2">
    <source>
        <dbReference type="Proteomes" id="UP000076078"/>
    </source>
</evidence>
<reference evidence="1 2" key="1">
    <citation type="submission" date="2015-12" db="EMBL/GenBank/DDBJ databases">
        <title>Dictyostelia acquired genes for synthesis and detection of signals that induce cell-type specialization by lateral gene transfer from prokaryotes.</title>
        <authorList>
            <person name="Gloeckner G."/>
            <person name="Schaap P."/>
        </authorList>
    </citation>
    <scope>NUCLEOTIDE SEQUENCE [LARGE SCALE GENOMIC DNA]</scope>
    <source>
        <strain evidence="1 2">TK</strain>
    </source>
</reference>
<comment type="caution">
    <text evidence="1">The sequence shown here is derived from an EMBL/GenBank/DDBJ whole genome shotgun (WGS) entry which is preliminary data.</text>
</comment>
<keyword evidence="2" id="KW-1185">Reference proteome</keyword>
<protein>
    <recommendedName>
        <fullName evidence="3">Armadillo-like helical domain-containing protein</fullName>
    </recommendedName>
</protein>
<dbReference type="InterPro" id="IPR011989">
    <property type="entry name" value="ARM-like"/>
</dbReference>
<dbReference type="EMBL" id="LODT01000025">
    <property type="protein sequence ID" value="KYQ93609.1"/>
    <property type="molecule type" value="Genomic_DNA"/>
</dbReference>
<dbReference type="Proteomes" id="UP000076078">
    <property type="component" value="Unassembled WGS sequence"/>
</dbReference>
<dbReference type="AlphaFoldDB" id="A0A151ZI83"/>
<proteinExistence type="predicted"/>
<dbReference type="Gene3D" id="1.25.10.10">
    <property type="entry name" value="Leucine-rich Repeat Variant"/>
    <property type="match status" value="1"/>
</dbReference>
<evidence type="ECO:0000313" key="1">
    <source>
        <dbReference type="EMBL" id="KYQ93609.1"/>
    </source>
</evidence>
<accession>A0A151ZI83</accession>
<sequence length="415" mass="49033">MEQQFLNNLKSRDYNSIKDGLQRLITISEQNEKSTDSANSILMNNLKRQGVFDRLLSLMYSNNNNKDLTITNRILIILNSLTIKEPWQQLGEYIDNNDFYAYMISLLNHYDQSCSQNSMNILLNLINHDAELNTFLIQMGFFYEVNRFMTTKKSFKLPLKRYINLIFKGTSVPMKEIVDYIINWRDSEVILHCLQTISQRKDIKDASLLSFYKFNELFKNHLDILEKRVQAKEQSENKVDNTRELEYIYRIYDNFKTQEDSFNMELLNLTMRLCKLVILNFSLVGVGTKIYMFKTIGTFINHFENEIITENQLLDTFLQVINFTLNNDKETTMVKLDCVTCFNIYLVNFGSSDYNILYKLFDNNILKAYQSLNKDTTLTNLKPFLEAGIQEFDEIYYLSKMNLTEEEFKSLKYSP</sequence>
<name>A0A151ZI83_TIELA</name>
<dbReference type="InterPro" id="IPR016024">
    <property type="entry name" value="ARM-type_fold"/>
</dbReference>
<evidence type="ECO:0008006" key="3">
    <source>
        <dbReference type="Google" id="ProtNLM"/>
    </source>
</evidence>
<gene>
    <name evidence="1" type="ORF">DLAC_04987</name>
</gene>
<dbReference type="SUPFAM" id="SSF48371">
    <property type="entry name" value="ARM repeat"/>
    <property type="match status" value="1"/>
</dbReference>
<dbReference type="InParanoid" id="A0A151ZI83"/>
<organism evidence="1 2">
    <name type="scientific">Tieghemostelium lacteum</name>
    <name type="common">Slime mold</name>
    <name type="synonym">Dictyostelium lacteum</name>
    <dbReference type="NCBI Taxonomy" id="361077"/>
    <lineage>
        <taxon>Eukaryota</taxon>
        <taxon>Amoebozoa</taxon>
        <taxon>Evosea</taxon>
        <taxon>Eumycetozoa</taxon>
        <taxon>Dictyostelia</taxon>
        <taxon>Dictyosteliales</taxon>
        <taxon>Raperosteliaceae</taxon>
        <taxon>Tieghemostelium</taxon>
    </lineage>
</organism>